<keyword evidence="2 8" id="KW-0812">Transmembrane</keyword>
<feature type="transmembrane region" description="Helical" evidence="8">
    <location>
        <begin position="157"/>
        <end position="176"/>
    </location>
</feature>
<dbReference type="CDD" id="cd18543">
    <property type="entry name" value="ABC_6TM_Rv0194_D1_like"/>
    <property type="match status" value="1"/>
</dbReference>
<feature type="transmembrane region" description="Helical" evidence="8">
    <location>
        <begin position="241"/>
        <end position="260"/>
    </location>
</feature>
<keyword evidence="5 8" id="KW-1133">Transmembrane helix</keyword>
<feature type="domain" description="ABC transmembrane type-1" evidence="10">
    <location>
        <begin position="19"/>
        <end position="301"/>
    </location>
</feature>
<evidence type="ECO:0000256" key="3">
    <source>
        <dbReference type="ARBA" id="ARBA00022741"/>
    </source>
</evidence>
<dbReference type="SUPFAM" id="SSF90123">
    <property type="entry name" value="ABC transporter transmembrane region"/>
    <property type="match status" value="1"/>
</dbReference>
<dbReference type="Pfam" id="PF00005">
    <property type="entry name" value="ABC_tran"/>
    <property type="match status" value="1"/>
</dbReference>
<dbReference type="PROSITE" id="PS50893">
    <property type="entry name" value="ABC_TRANSPORTER_2"/>
    <property type="match status" value="1"/>
</dbReference>
<reference evidence="11 12" key="1">
    <citation type="submission" date="2020-08" db="EMBL/GenBank/DDBJ databases">
        <title>A Genomic Blueprint of the Chicken Gut Microbiome.</title>
        <authorList>
            <person name="Gilroy R."/>
            <person name="Ravi A."/>
            <person name="Getino M."/>
            <person name="Pursley I."/>
            <person name="Horton D.L."/>
            <person name="Alikhan N.-F."/>
            <person name="Baker D."/>
            <person name="Gharbi K."/>
            <person name="Hall N."/>
            <person name="Watson M."/>
            <person name="Adriaenssens E.M."/>
            <person name="Foster-Nyarko E."/>
            <person name="Jarju S."/>
            <person name="Secka A."/>
            <person name="Antonio M."/>
            <person name="Oren A."/>
            <person name="Chaudhuri R."/>
            <person name="La Ragione R.M."/>
            <person name="Hildebrand F."/>
            <person name="Pallen M.J."/>
        </authorList>
    </citation>
    <scope>NUCLEOTIDE SEQUENCE [LARGE SCALE GENOMIC DNA]</scope>
    <source>
        <strain evidence="11 12">Re57</strain>
    </source>
</reference>
<feature type="region of interest" description="Disordered" evidence="7">
    <location>
        <begin position="449"/>
        <end position="489"/>
    </location>
</feature>
<evidence type="ECO:0000313" key="12">
    <source>
        <dbReference type="Proteomes" id="UP000651517"/>
    </source>
</evidence>
<dbReference type="PROSITE" id="PS00211">
    <property type="entry name" value="ABC_TRANSPORTER_1"/>
    <property type="match status" value="1"/>
</dbReference>
<dbReference type="PROSITE" id="PS50929">
    <property type="entry name" value="ABC_TM1F"/>
    <property type="match status" value="1"/>
</dbReference>
<dbReference type="Gene3D" id="3.40.50.300">
    <property type="entry name" value="P-loop containing nucleotide triphosphate hydrolases"/>
    <property type="match status" value="1"/>
</dbReference>
<evidence type="ECO:0000313" key="11">
    <source>
        <dbReference type="EMBL" id="MBD8019477.1"/>
    </source>
</evidence>
<dbReference type="InterPro" id="IPR017871">
    <property type="entry name" value="ABC_transporter-like_CS"/>
</dbReference>
<comment type="subcellular location">
    <subcellularLocation>
        <location evidence="1">Cell membrane</location>
        <topology evidence="1">Multi-pass membrane protein</topology>
    </subcellularLocation>
</comment>
<comment type="caution">
    <text evidence="11">The sequence shown here is derived from an EMBL/GenBank/DDBJ whole genome shotgun (WGS) entry which is preliminary data.</text>
</comment>
<dbReference type="InterPro" id="IPR039421">
    <property type="entry name" value="Type_1_exporter"/>
</dbReference>
<keyword evidence="6 8" id="KW-0472">Membrane</keyword>
<dbReference type="Gene3D" id="1.20.1560.10">
    <property type="entry name" value="ABC transporter type 1, transmembrane domain"/>
    <property type="match status" value="1"/>
</dbReference>
<dbReference type="InterPro" id="IPR011527">
    <property type="entry name" value="ABC1_TM_dom"/>
</dbReference>
<dbReference type="InterPro" id="IPR003593">
    <property type="entry name" value="AAA+_ATPase"/>
</dbReference>
<evidence type="ECO:0000259" key="10">
    <source>
        <dbReference type="PROSITE" id="PS50929"/>
    </source>
</evidence>
<keyword evidence="4 11" id="KW-0067">ATP-binding</keyword>
<dbReference type="RefSeq" id="WP_191725066.1">
    <property type="nucleotide sequence ID" value="NZ_JACSPY010000001.1"/>
</dbReference>
<dbReference type="Pfam" id="PF00664">
    <property type="entry name" value="ABC_membrane"/>
    <property type="match status" value="1"/>
</dbReference>
<dbReference type="InterPro" id="IPR027417">
    <property type="entry name" value="P-loop_NTPase"/>
</dbReference>
<feature type="domain" description="ABC transporter" evidence="9">
    <location>
        <begin position="339"/>
        <end position="622"/>
    </location>
</feature>
<dbReference type="PANTHER" id="PTHR43394">
    <property type="entry name" value="ATP-DEPENDENT PERMEASE MDL1, MITOCHONDRIAL"/>
    <property type="match status" value="1"/>
</dbReference>
<feature type="transmembrane region" description="Helical" evidence="8">
    <location>
        <begin position="55"/>
        <end position="75"/>
    </location>
</feature>
<evidence type="ECO:0000256" key="7">
    <source>
        <dbReference type="SAM" id="MobiDB-lite"/>
    </source>
</evidence>
<evidence type="ECO:0000256" key="6">
    <source>
        <dbReference type="ARBA" id="ARBA00023136"/>
    </source>
</evidence>
<feature type="compositionally biased region" description="Low complexity" evidence="7">
    <location>
        <begin position="449"/>
        <end position="483"/>
    </location>
</feature>
<protein>
    <submittedName>
        <fullName evidence="11">ABC transporter ATP-binding protein</fullName>
    </submittedName>
</protein>
<accession>A0ABR8WRB2</accession>
<dbReference type="InterPro" id="IPR036640">
    <property type="entry name" value="ABC1_TM_sf"/>
</dbReference>
<evidence type="ECO:0000256" key="1">
    <source>
        <dbReference type="ARBA" id="ARBA00004651"/>
    </source>
</evidence>
<feature type="transmembrane region" description="Helical" evidence="8">
    <location>
        <begin position="129"/>
        <end position="151"/>
    </location>
</feature>
<organism evidence="11 12">
    <name type="scientific">Brevibacterium gallinarum</name>
    <dbReference type="NCBI Taxonomy" id="2762220"/>
    <lineage>
        <taxon>Bacteria</taxon>
        <taxon>Bacillati</taxon>
        <taxon>Actinomycetota</taxon>
        <taxon>Actinomycetes</taxon>
        <taxon>Micrococcales</taxon>
        <taxon>Brevibacteriaceae</taxon>
        <taxon>Brevibacterium</taxon>
    </lineage>
</organism>
<dbReference type="Proteomes" id="UP000651517">
    <property type="component" value="Unassembled WGS sequence"/>
</dbReference>
<evidence type="ECO:0000256" key="8">
    <source>
        <dbReference type="SAM" id="Phobius"/>
    </source>
</evidence>
<evidence type="ECO:0000256" key="4">
    <source>
        <dbReference type="ARBA" id="ARBA00022840"/>
    </source>
</evidence>
<evidence type="ECO:0000259" key="9">
    <source>
        <dbReference type="PROSITE" id="PS50893"/>
    </source>
</evidence>
<dbReference type="GO" id="GO:0005524">
    <property type="term" value="F:ATP binding"/>
    <property type="evidence" value="ECO:0007669"/>
    <property type="project" value="UniProtKB-KW"/>
</dbReference>
<dbReference type="InterPro" id="IPR003439">
    <property type="entry name" value="ABC_transporter-like_ATP-bd"/>
</dbReference>
<gene>
    <name evidence="11" type="ORF">H9634_01595</name>
</gene>
<name>A0ABR8WRB2_9MICO</name>
<evidence type="ECO:0000256" key="2">
    <source>
        <dbReference type="ARBA" id="ARBA00022692"/>
    </source>
</evidence>
<dbReference type="PANTHER" id="PTHR43394:SF1">
    <property type="entry name" value="ATP-BINDING CASSETTE SUB-FAMILY B MEMBER 10, MITOCHONDRIAL"/>
    <property type="match status" value="1"/>
</dbReference>
<keyword evidence="3" id="KW-0547">Nucleotide-binding</keyword>
<evidence type="ECO:0000256" key="5">
    <source>
        <dbReference type="ARBA" id="ARBA00022989"/>
    </source>
</evidence>
<proteinExistence type="predicted"/>
<keyword evidence="12" id="KW-1185">Reference proteome</keyword>
<sequence>MRSLWRFWPDVRARLGVYLFIFVLTLGSMGIALLVPMITGWIVDGPIARGDFAGMLAPLALILLIGIAEAAAVWLRRRLIAPITSRWEVLWRERLYDRLQYVAVGVHDAWPAGQLLSRAVNDLSQLRRFFAFGLQFLIASPLIVLGGGIILASLHPYFGIIAIAAAVPTVTAIAVLERRYRLASRSAQDTMGEIATDVEEAVQGIRILKAFGRSPWAAQRFRALSERLRGFELTKAYVDSWMFDAAIMIPVLALTAILAVGTWGVIGGWMTVGQVIAALTVTMFLRMPIEMVGFLLADFLMSVTAANRYWEVMDLPLDITDPDGEISEDPQPHSYAGHIRFDAVEYRFADAEEPILAHIDLDIAPGETLALVGATGTGKTALAALLPRLQDVTAGSITLDGADLRDFRINELRRIVSVAFEDPVLFSTTVRENVAMGLKHADVRALPAAETGTSGRAAGASGTETATSGPESGTSGPATSTSGLGDAHGPDAEVWEALEIAAAADFVRRLPDGLNTEVGEQGLSLSGGQRQRLALARAVIGKPRVLVLDDPLSAVDVDTEDRVQTALRRVLGDSTTLVIAHRPSTAALADRVAVLEGGRITDTGTHDELLARNRHYRDLMGASSHAAAETEEVRR</sequence>
<dbReference type="EMBL" id="JACSPY010000001">
    <property type="protein sequence ID" value="MBD8019477.1"/>
    <property type="molecule type" value="Genomic_DNA"/>
</dbReference>
<dbReference type="SMART" id="SM00382">
    <property type="entry name" value="AAA"/>
    <property type="match status" value="1"/>
</dbReference>
<feature type="transmembrane region" description="Helical" evidence="8">
    <location>
        <begin position="15"/>
        <end position="43"/>
    </location>
</feature>
<dbReference type="SUPFAM" id="SSF52540">
    <property type="entry name" value="P-loop containing nucleoside triphosphate hydrolases"/>
    <property type="match status" value="1"/>
</dbReference>